<evidence type="ECO:0000256" key="1">
    <source>
        <dbReference type="SAM" id="MobiDB-lite"/>
    </source>
</evidence>
<dbReference type="HOGENOM" id="CLU_1627036_0_0_1"/>
<dbReference type="eggNOG" id="ENOG502S9M3">
    <property type="taxonomic scope" value="Eukaryota"/>
</dbReference>
<dbReference type="InParanoid" id="I2H8I9"/>
<reference evidence="2 3" key="1">
    <citation type="journal article" date="2011" name="Proc. Natl. Acad. Sci. U.S.A.">
        <title>Evolutionary erosion of yeast sex chromosomes by mating-type switching accidents.</title>
        <authorList>
            <person name="Gordon J.L."/>
            <person name="Armisen D."/>
            <person name="Proux-Wera E."/>
            <person name="Oheigeartaigh S.S."/>
            <person name="Byrne K.P."/>
            <person name="Wolfe K.H."/>
        </authorList>
    </citation>
    <scope>NUCLEOTIDE SEQUENCE [LARGE SCALE GENOMIC DNA]</scope>
    <source>
        <strain evidence="3">ATCC 34711 / CBS 6284 / DSM 70876 / NBRC 10599 / NRRL Y-10934 / UCD 77-7</strain>
    </source>
</reference>
<evidence type="ECO:0000313" key="2">
    <source>
        <dbReference type="EMBL" id="CCH62691.1"/>
    </source>
</evidence>
<keyword evidence="3" id="KW-1185">Reference proteome</keyword>
<sequence length="190" mass="21715">MNIGTRFQTIELAIKHTLLKENGKTLIITAGQSPREYIEQEIPSNRRKKDSPRNDSNSNIPSDIYFGSIWSIVQSTDNVGVLFLDKVQYIFLYLTQLASVSKDALKYDTLIVFGLDSLLMEFTTTIPTNKDDENTLNKVEYLRYANLILGTISQLATNGIDVILVPFEKNQNMAHTKIISRLIEYWNTLY</sequence>
<dbReference type="RefSeq" id="XP_004182210.1">
    <property type="nucleotide sequence ID" value="XM_004182162.1"/>
</dbReference>
<dbReference type="EMBL" id="HE806324">
    <property type="protein sequence ID" value="CCH62691.1"/>
    <property type="molecule type" value="Genomic_DNA"/>
</dbReference>
<protein>
    <recommendedName>
        <fullName evidence="4">DNA recombination and repair protein Rad51-like C-terminal domain-containing protein</fullName>
    </recommendedName>
</protein>
<dbReference type="OrthoDB" id="4053447at2759"/>
<dbReference type="AlphaFoldDB" id="I2H8I9"/>
<dbReference type="STRING" id="1071380.I2H8I9"/>
<proteinExistence type="predicted"/>
<dbReference type="Proteomes" id="UP000002866">
    <property type="component" value="Chromosome 9"/>
</dbReference>
<evidence type="ECO:0008006" key="4">
    <source>
        <dbReference type="Google" id="ProtNLM"/>
    </source>
</evidence>
<dbReference type="KEGG" id="tbl:TBLA_0I00260"/>
<dbReference type="GeneID" id="14497896"/>
<gene>
    <name evidence="2" type="primary">TBLA0I00260</name>
    <name evidence="2" type="ORF">TBLA_0I00260</name>
</gene>
<organism evidence="2 3">
    <name type="scientific">Henningerozyma blattae (strain ATCC 34711 / CBS 6284 / DSM 70876 / NBRC 10599 / NRRL Y-10934 / UCD 77-7)</name>
    <name type="common">Yeast</name>
    <name type="synonym">Tetrapisispora blattae</name>
    <dbReference type="NCBI Taxonomy" id="1071380"/>
    <lineage>
        <taxon>Eukaryota</taxon>
        <taxon>Fungi</taxon>
        <taxon>Dikarya</taxon>
        <taxon>Ascomycota</taxon>
        <taxon>Saccharomycotina</taxon>
        <taxon>Saccharomycetes</taxon>
        <taxon>Saccharomycetales</taxon>
        <taxon>Saccharomycetaceae</taxon>
        <taxon>Henningerozyma</taxon>
    </lineage>
</organism>
<name>I2H8I9_HENB6</name>
<feature type="region of interest" description="Disordered" evidence="1">
    <location>
        <begin position="38"/>
        <end position="59"/>
    </location>
</feature>
<evidence type="ECO:0000313" key="3">
    <source>
        <dbReference type="Proteomes" id="UP000002866"/>
    </source>
</evidence>
<accession>I2H8I9</accession>